<keyword evidence="5" id="KW-0119">Carbohydrate metabolism</keyword>
<comment type="subunit">
    <text evidence="3">Homotrimer.</text>
</comment>
<dbReference type="NCBIfam" id="TIGR01182">
    <property type="entry name" value="eda"/>
    <property type="match status" value="1"/>
</dbReference>
<dbReference type="AlphaFoldDB" id="A0AAJ2U460"/>
<dbReference type="RefSeq" id="WP_323467205.1">
    <property type="nucleotide sequence ID" value="NZ_CP144224.1"/>
</dbReference>
<dbReference type="InterPro" id="IPR013785">
    <property type="entry name" value="Aldolase_TIM"/>
</dbReference>
<evidence type="ECO:0000256" key="1">
    <source>
        <dbReference type="ARBA" id="ARBA00004761"/>
    </source>
</evidence>
<dbReference type="PANTHER" id="PTHR30246">
    <property type="entry name" value="2-KETO-3-DEOXY-6-PHOSPHOGLUCONATE ALDOLASE"/>
    <property type="match status" value="1"/>
</dbReference>
<dbReference type="Gene3D" id="3.20.20.70">
    <property type="entry name" value="Aldolase class I"/>
    <property type="match status" value="1"/>
</dbReference>
<dbReference type="PANTHER" id="PTHR30246:SF1">
    <property type="entry name" value="2-DEHYDRO-3-DEOXY-6-PHOSPHOGALACTONATE ALDOLASE-RELATED"/>
    <property type="match status" value="1"/>
</dbReference>
<dbReference type="GO" id="GO:0008675">
    <property type="term" value="F:2-dehydro-3-deoxy-phosphogluconate aldolase activity"/>
    <property type="evidence" value="ECO:0007669"/>
    <property type="project" value="UniProtKB-EC"/>
</dbReference>
<sequence>MKSYQTLQKMIDAGITAVVRGDTFEEAATIAKGCIEGGVTSIEVTFTTPDAMRLIKQLSTQYPDITVGAGSVLDSETARIAILNGAEYVVSPCFDAGAAKLCNRYQVPYVPGCMTIREMKEATEYGVALIKLFPGNQFEPSFIKSVKGPLPHVAIMPTGGVNASNAKEWIENGAAAVGVGSDWNKALKKSGAEGVVEAAKVYVELLNN</sequence>
<dbReference type="SUPFAM" id="SSF51569">
    <property type="entry name" value="Aldolase"/>
    <property type="match status" value="1"/>
</dbReference>
<dbReference type="Proteomes" id="UP001285636">
    <property type="component" value="Unassembled WGS sequence"/>
</dbReference>
<evidence type="ECO:0000256" key="5">
    <source>
        <dbReference type="ARBA" id="ARBA00023277"/>
    </source>
</evidence>
<evidence type="ECO:0000256" key="4">
    <source>
        <dbReference type="ARBA" id="ARBA00023239"/>
    </source>
</evidence>
<evidence type="ECO:0000313" key="6">
    <source>
        <dbReference type="EMBL" id="MDV2886427.1"/>
    </source>
</evidence>
<dbReference type="EC" id="4.1.2.14" evidence="6"/>
<reference evidence="6" key="1">
    <citation type="submission" date="2023-10" db="EMBL/GenBank/DDBJ databases">
        <title>Screening of Alkalihalophilus pseudofirmusBZ-TG-HK211 and Its Alleviation of Salt Stress on Rapeseed Growth.</title>
        <authorList>
            <person name="Zhao B."/>
            <person name="Guo T."/>
        </authorList>
    </citation>
    <scope>NUCLEOTIDE SEQUENCE</scope>
    <source>
        <strain evidence="6">BZ-TG-HK211</strain>
    </source>
</reference>
<evidence type="ECO:0000313" key="7">
    <source>
        <dbReference type="Proteomes" id="UP001285636"/>
    </source>
</evidence>
<dbReference type="NCBIfam" id="NF005119">
    <property type="entry name" value="PRK06552.1"/>
    <property type="match status" value="1"/>
</dbReference>
<dbReference type="EC" id="4.1.3.16" evidence="6"/>
<name>A0AAJ2U460_ALKPS</name>
<evidence type="ECO:0000256" key="2">
    <source>
        <dbReference type="ARBA" id="ARBA00006906"/>
    </source>
</evidence>
<comment type="caution">
    <text evidence="6">The sequence shown here is derived from an EMBL/GenBank/DDBJ whole genome shotgun (WGS) entry which is preliminary data.</text>
</comment>
<dbReference type="CDD" id="cd00452">
    <property type="entry name" value="KDPG_aldolase"/>
    <property type="match status" value="1"/>
</dbReference>
<proteinExistence type="inferred from homology"/>
<dbReference type="Pfam" id="PF01081">
    <property type="entry name" value="Aldolase"/>
    <property type="match status" value="1"/>
</dbReference>
<dbReference type="EMBL" id="JAWJAY010000003">
    <property type="protein sequence ID" value="MDV2886427.1"/>
    <property type="molecule type" value="Genomic_DNA"/>
</dbReference>
<keyword evidence="4 6" id="KW-0456">Lyase</keyword>
<accession>A0AAJ2U460</accession>
<gene>
    <name evidence="6" type="ORF">RYX45_14650</name>
</gene>
<comment type="pathway">
    <text evidence="1">Carbohydrate acid metabolism.</text>
</comment>
<comment type="similarity">
    <text evidence="2">Belongs to the KHG/KDPG aldolase family.</text>
</comment>
<evidence type="ECO:0000256" key="3">
    <source>
        <dbReference type="ARBA" id="ARBA00011233"/>
    </source>
</evidence>
<dbReference type="InterPro" id="IPR000887">
    <property type="entry name" value="Aldlse_KDPG_KHG"/>
</dbReference>
<organism evidence="6 7">
    <name type="scientific">Alkalihalophilus pseudofirmus</name>
    <name type="common">Bacillus pseudofirmus</name>
    <dbReference type="NCBI Taxonomy" id="79885"/>
    <lineage>
        <taxon>Bacteria</taxon>
        <taxon>Bacillati</taxon>
        <taxon>Bacillota</taxon>
        <taxon>Bacilli</taxon>
        <taxon>Bacillales</taxon>
        <taxon>Bacillaceae</taxon>
        <taxon>Alkalihalophilus</taxon>
    </lineage>
</organism>
<dbReference type="GO" id="GO:0008700">
    <property type="term" value="F:(R,S)-4-hydroxy-2-oxoglutarate aldolase activity"/>
    <property type="evidence" value="ECO:0007669"/>
    <property type="project" value="UniProtKB-EC"/>
</dbReference>
<protein>
    <submittedName>
        <fullName evidence="6">Bifunctional 2-keto-4-hydroxyglutarate aldolase/2-keto-3-deoxy-6-phosphogluconate aldolase</fullName>
        <ecNumber evidence="6">4.1.2.14</ecNumber>
        <ecNumber evidence="6">4.1.3.16</ecNumber>
    </submittedName>
</protein>